<comment type="caution">
    <text evidence="2">The sequence shown here is derived from an EMBL/GenBank/DDBJ whole genome shotgun (WGS) entry which is preliminary data.</text>
</comment>
<evidence type="ECO:0000256" key="1">
    <source>
        <dbReference type="SAM" id="MobiDB-lite"/>
    </source>
</evidence>
<dbReference type="Proteomes" id="UP000694300">
    <property type="component" value="Unassembled WGS sequence"/>
</dbReference>
<sequence length="550" mass="57780">MPPVIAQHAGNTTASDSSSCRVTLDRATQQGSHLTVIATARIPRGHKNPFPSDPAGFSGFRVALGSQSLRDDIAIAVWEKPNATPISSVTVQAVHESLQVRVLETRGLAQAAALDRVAILGGEPSTVSTGATGTIAQADELLIGAIVNQNASTTQGSFTGGLAKLSDTTSPSSDLDGERHRLTVHAAITNTVGSYQLGGRLSTPRDWIGVLLSFRGGTLGPLKMTSLSAPPLMTFGGRGALTVFGRFSSLNASPVMTFSGSGWIGPANHQLLLGGRGANGLMIGAGTDYRIESLEGLGGWDVESSDTPFPRFDGDQRGVDRQNARTILGRVNWDGPPVELEQAAQRLLMALRPRRSEDFDLYFRLPGMPLRTIRCRPGSLIREMTAEQMILTKQAFLLRAADPRIYSARAREVLVPASPSTGTVVTAVSAINAGNAQAFPVIRVTGAPDVDVTGLELVNITGNCSFEMAGVLPAGAQLVADMPAEVTAQPRSTITIGGQSKLGAWVPPREPFFLSPAPDAVGGVNALYLRTTPAGAAVTCALEYRDTWAG</sequence>
<organism evidence="2 4">
    <name type="scientific">Pseudonocardia oceani</name>
    <dbReference type="NCBI Taxonomy" id="2792013"/>
    <lineage>
        <taxon>Bacteria</taxon>
        <taxon>Bacillati</taxon>
        <taxon>Actinomycetota</taxon>
        <taxon>Actinomycetes</taxon>
        <taxon>Pseudonocardiales</taxon>
        <taxon>Pseudonocardiaceae</taxon>
        <taxon>Pseudonocardia</taxon>
    </lineage>
</organism>
<dbReference type="EMBL" id="JADQDF010000001">
    <property type="protein sequence ID" value="MBW0131176.1"/>
    <property type="molecule type" value="Genomic_DNA"/>
</dbReference>
<dbReference type="RefSeq" id="WP_218596138.1">
    <property type="nucleotide sequence ID" value="NZ_JADQDE010000005.1"/>
</dbReference>
<evidence type="ECO:0000313" key="2">
    <source>
        <dbReference type="EMBL" id="MBW0131176.1"/>
    </source>
</evidence>
<protein>
    <recommendedName>
        <fullName evidence="5">IPT/TIG domain-containing protein</fullName>
    </recommendedName>
</protein>
<accession>A0ABS6UG11</accession>
<dbReference type="EMBL" id="JADQDF010000003">
    <property type="protein sequence ID" value="MBW0132562.1"/>
    <property type="molecule type" value="Genomic_DNA"/>
</dbReference>
<evidence type="ECO:0008006" key="5">
    <source>
        <dbReference type="Google" id="ProtNLM"/>
    </source>
</evidence>
<feature type="compositionally biased region" description="Polar residues" evidence="1">
    <location>
        <begin position="9"/>
        <end position="20"/>
    </location>
</feature>
<evidence type="ECO:0000313" key="4">
    <source>
        <dbReference type="Proteomes" id="UP000694300"/>
    </source>
</evidence>
<feature type="region of interest" description="Disordered" evidence="1">
    <location>
        <begin position="1"/>
        <end position="20"/>
    </location>
</feature>
<gene>
    <name evidence="2" type="ORF">I4I82_26350</name>
    <name evidence="3" type="ORF">I4I82_33485</name>
</gene>
<name>A0ABS6UG11_9PSEU</name>
<reference evidence="2 4" key="1">
    <citation type="submission" date="2020-11" db="EMBL/GenBank/DDBJ databases">
        <title>Pseudonocardia abyssalis sp. nov. and Pseudonocardia oceani sp. nov., description and phylogenomic analysis of two novel actinomycetes isolated from the deep Southern Ocean.</title>
        <authorList>
            <person name="Parra J."/>
        </authorList>
    </citation>
    <scope>NUCLEOTIDE SEQUENCE [LARGE SCALE GENOMIC DNA]</scope>
    <source>
        <strain evidence="2">KRD-185</strain>
        <strain evidence="4">KRD185</strain>
    </source>
</reference>
<keyword evidence="4" id="KW-1185">Reference proteome</keyword>
<proteinExistence type="predicted"/>
<evidence type="ECO:0000313" key="3">
    <source>
        <dbReference type="EMBL" id="MBW0132562.1"/>
    </source>
</evidence>